<dbReference type="Proteomes" id="UP000244180">
    <property type="component" value="Unassembled WGS sequence"/>
</dbReference>
<reference evidence="2 3" key="1">
    <citation type="submission" date="2017-08" db="EMBL/GenBank/DDBJ databases">
        <title>Burning lignite coal seam in the remote Altai Mountains harbors a hydrogen-driven thermophilic microbial community.</title>
        <authorList>
            <person name="Kadnikov V.V."/>
            <person name="Mardanov A.V."/>
            <person name="Ivasenko D."/>
            <person name="Beletsky A.V."/>
            <person name="Karnachuk O.V."/>
            <person name="Ravin N.V."/>
        </authorList>
    </citation>
    <scope>NUCLEOTIDE SEQUENCE [LARGE SCALE GENOMIC DNA]</scope>
    <source>
        <strain evidence="2">AL33</strain>
    </source>
</reference>
<dbReference type="AlphaFoldDB" id="A0A2T5GF97"/>
<organism evidence="2 3">
    <name type="scientific">Hydrogenibacillus schlegelii</name>
    <name type="common">Bacillus schlegelii</name>
    <dbReference type="NCBI Taxonomy" id="1484"/>
    <lineage>
        <taxon>Bacteria</taxon>
        <taxon>Bacillati</taxon>
        <taxon>Bacillota</taxon>
        <taxon>Bacilli</taxon>
        <taxon>Bacillales</taxon>
        <taxon>Bacillales Family X. Incertae Sedis</taxon>
        <taxon>Hydrogenibacillus</taxon>
    </lineage>
</organism>
<gene>
    <name evidence="2" type="ORF">HSCHL_1804</name>
</gene>
<protein>
    <submittedName>
        <fullName evidence="2">Uncharacterized protein</fullName>
    </submittedName>
</protein>
<evidence type="ECO:0000256" key="1">
    <source>
        <dbReference type="SAM" id="MobiDB-lite"/>
    </source>
</evidence>
<feature type="region of interest" description="Disordered" evidence="1">
    <location>
        <begin position="1"/>
        <end position="45"/>
    </location>
</feature>
<name>A0A2T5GF97_HYDSH</name>
<evidence type="ECO:0000313" key="3">
    <source>
        <dbReference type="Proteomes" id="UP000244180"/>
    </source>
</evidence>
<accession>A0A2T5GF97</accession>
<comment type="caution">
    <text evidence="2">The sequence shown here is derived from an EMBL/GenBank/DDBJ whole genome shotgun (WGS) entry which is preliminary data.</text>
</comment>
<evidence type="ECO:0000313" key="2">
    <source>
        <dbReference type="EMBL" id="PTQ54861.1"/>
    </source>
</evidence>
<feature type="compositionally biased region" description="Basic residues" evidence="1">
    <location>
        <begin position="1"/>
        <end position="13"/>
    </location>
</feature>
<dbReference type="EMBL" id="PEBV01000001">
    <property type="protein sequence ID" value="PTQ54861.1"/>
    <property type="molecule type" value="Genomic_DNA"/>
</dbReference>
<proteinExistence type="predicted"/>
<sequence>MLAARRRLRHARSRSNAWGRAPGGHAPAAGNGAAAGEAPETGRAR</sequence>
<feature type="compositionally biased region" description="Low complexity" evidence="1">
    <location>
        <begin position="14"/>
        <end position="39"/>
    </location>
</feature>